<organism evidence="1 2">
    <name type="scientific">Candidatus Xenolissoclinum pacificiensis L6</name>
    <dbReference type="NCBI Taxonomy" id="1401685"/>
    <lineage>
        <taxon>Bacteria</taxon>
        <taxon>Pseudomonadati</taxon>
        <taxon>Pseudomonadota</taxon>
        <taxon>Alphaproteobacteria</taxon>
        <taxon>Rickettsiales</taxon>
        <taxon>Anaplasmataceae</taxon>
        <taxon>Candidatus Xenolissoclinum</taxon>
    </lineage>
</organism>
<dbReference type="AlphaFoldDB" id="W2V0M0"/>
<gene>
    <name evidence="1" type="ORF">P857_965</name>
</gene>
<reference evidence="1 2" key="1">
    <citation type="journal article" date="2013" name="PLoS ONE">
        <title>Bacterial endosymbiosis in a chordate host: long-term co-evolution and conservation of secondary metabolism.</title>
        <authorList>
            <person name="Kwan J.C."/>
            <person name="Schmidt E.W."/>
        </authorList>
    </citation>
    <scope>NUCLEOTIDE SEQUENCE [LARGE SCALE GENOMIC DNA]</scope>
    <source>
        <strain evidence="2">L6</strain>
    </source>
</reference>
<evidence type="ECO:0000313" key="2">
    <source>
        <dbReference type="Proteomes" id="UP000018951"/>
    </source>
</evidence>
<comment type="caution">
    <text evidence="1">The sequence shown here is derived from an EMBL/GenBank/DDBJ whole genome shotgun (WGS) entry which is preliminary data.</text>
</comment>
<name>W2V0M0_9RICK</name>
<sequence>MGYLFDIHGSQFCRLVRKLKSIVASIVSITKSNKQENIKVLVIDAIERTIERPKNQQKTYYSDKKKVILSKSRSENDKSRYLN</sequence>
<accession>W2V0M0</accession>
<evidence type="ECO:0000313" key="1">
    <source>
        <dbReference type="EMBL" id="ETO91789.1"/>
    </source>
</evidence>
<dbReference type="EMBL" id="AXCJ01000001">
    <property type="protein sequence ID" value="ETO91789.1"/>
    <property type="molecule type" value="Genomic_DNA"/>
</dbReference>
<protein>
    <submittedName>
        <fullName evidence="1">Uncharacterized protein</fullName>
    </submittedName>
</protein>
<proteinExistence type="predicted"/>
<keyword evidence="2" id="KW-1185">Reference proteome</keyword>
<dbReference type="Proteomes" id="UP000018951">
    <property type="component" value="Unassembled WGS sequence"/>
</dbReference>